<dbReference type="AlphaFoldDB" id="C0QTV4"/>
<dbReference type="InterPro" id="IPR002110">
    <property type="entry name" value="Ankyrin_rpt"/>
</dbReference>
<dbReference type="GO" id="GO:0016787">
    <property type="term" value="F:hydrolase activity"/>
    <property type="evidence" value="ECO:0007669"/>
    <property type="project" value="UniProtKB-KW"/>
</dbReference>
<sequence>MAVKSFMRVLIFVFFVILSQGCNRSDLSTPDSMLISAAKNGDIKLLQLALAKGAYINTTDERGGTALHWAVYYGHKEIVKLLLMHGADPLIKDKNGITPYRLAEMKGKKEILKLLNKFREKN</sequence>
<dbReference type="HOGENOM" id="CLU_2024533_0_0_0"/>
<keyword evidence="2 3" id="KW-0040">ANK repeat</keyword>
<keyword evidence="4" id="KW-0378">Hydrolase</keyword>
<evidence type="ECO:0000313" key="4">
    <source>
        <dbReference type="EMBL" id="ACO04374.1"/>
    </source>
</evidence>
<dbReference type="EMBL" id="CP001230">
    <property type="protein sequence ID" value="ACO04374.1"/>
    <property type="molecule type" value="Genomic_DNA"/>
</dbReference>
<gene>
    <name evidence="4" type="ordered locus">PERMA_0326</name>
</gene>
<dbReference type="eggNOG" id="COG0666">
    <property type="taxonomic scope" value="Bacteria"/>
</dbReference>
<dbReference type="Pfam" id="PF12796">
    <property type="entry name" value="Ank_2"/>
    <property type="match status" value="1"/>
</dbReference>
<evidence type="ECO:0000256" key="3">
    <source>
        <dbReference type="PROSITE-ProRule" id="PRU00023"/>
    </source>
</evidence>
<dbReference type="STRING" id="123214.PERMA_0326"/>
<dbReference type="PROSITE" id="PS51257">
    <property type="entry name" value="PROKAR_LIPOPROTEIN"/>
    <property type="match status" value="1"/>
</dbReference>
<organism evidence="4 5">
    <name type="scientific">Persephonella marina (strain DSM 14350 / EX-H1)</name>
    <dbReference type="NCBI Taxonomy" id="123214"/>
    <lineage>
        <taxon>Bacteria</taxon>
        <taxon>Pseudomonadati</taxon>
        <taxon>Aquificota</taxon>
        <taxon>Aquificia</taxon>
        <taxon>Aquificales</taxon>
        <taxon>Hydrogenothermaceae</taxon>
        <taxon>Persephonella</taxon>
    </lineage>
</organism>
<proteinExistence type="predicted"/>
<keyword evidence="5" id="KW-1185">Reference proteome</keyword>
<dbReference type="PROSITE" id="PS50088">
    <property type="entry name" value="ANK_REPEAT"/>
    <property type="match status" value="1"/>
</dbReference>
<keyword evidence="1" id="KW-0677">Repeat</keyword>
<accession>C0QTV4</accession>
<evidence type="ECO:0000256" key="2">
    <source>
        <dbReference type="ARBA" id="ARBA00023043"/>
    </source>
</evidence>
<dbReference type="SMART" id="SM00248">
    <property type="entry name" value="ANK"/>
    <property type="match status" value="2"/>
</dbReference>
<dbReference type="PaxDb" id="123214-PERMA_0326"/>
<dbReference type="Proteomes" id="UP000001366">
    <property type="component" value="Chromosome"/>
</dbReference>
<dbReference type="KEGG" id="pmx:PERMA_0326"/>
<dbReference type="SUPFAM" id="SSF48403">
    <property type="entry name" value="Ankyrin repeat"/>
    <property type="match status" value="1"/>
</dbReference>
<dbReference type="PROSITE" id="PS50297">
    <property type="entry name" value="ANK_REP_REGION"/>
    <property type="match status" value="1"/>
</dbReference>
<evidence type="ECO:0000313" key="5">
    <source>
        <dbReference type="Proteomes" id="UP000001366"/>
    </source>
</evidence>
<dbReference type="Gene3D" id="1.25.40.20">
    <property type="entry name" value="Ankyrin repeat-containing domain"/>
    <property type="match status" value="1"/>
</dbReference>
<feature type="repeat" description="ANK" evidence="3">
    <location>
        <begin position="62"/>
        <end position="94"/>
    </location>
</feature>
<name>C0QTV4_PERMH</name>
<dbReference type="InterPro" id="IPR036770">
    <property type="entry name" value="Ankyrin_rpt-contain_sf"/>
</dbReference>
<evidence type="ECO:0000256" key="1">
    <source>
        <dbReference type="ARBA" id="ARBA00022737"/>
    </source>
</evidence>
<protein>
    <submittedName>
        <fullName evidence="4">2-5A-dependent ribonuclease (2-5A-dependent RNase)(Ribonuclease L) (RNase L) (Ribonuclease 4)</fullName>
        <ecNumber evidence="4">3.1.26.-</ecNumber>
    </submittedName>
</protein>
<dbReference type="PANTHER" id="PTHR24171">
    <property type="entry name" value="ANKYRIN REPEAT DOMAIN-CONTAINING PROTEIN 39-RELATED"/>
    <property type="match status" value="1"/>
</dbReference>
<reference evidence="4 5" key="1">
    <citation type="journal article" date="2009" name="J. Bacteriol.">
        <title>Complete and draft genome sequences of six members of the Aquificales.</title>
        <authorList>
            <person name="Reysenbach A.L."/>
            <person name="Hamamura N."/>
            <person name="Podar M."/>
            <person name="Griffiths E."/>
            <person name="Ferreira S."/>
            <person name="Hochstein R."/>
            <person name="Heidelberg J."/>
            <person name="Johnson J."/>
            <person name="Mead D."/>
            <person name="Pohorille A."/>
            <person name="Sarmiento M."/>
            <person name="Schweighofer K."/>
            <person name="Seshadri R."/>
            <person name="Voytek M.A."/>
        </authorList>
    </citation>
    <scope>NUCLEOTIDE SEQUENCE [LARGE SCALE GENOMIC DNA]</scope>
    <source>
        <strain evidence="5">DSM 14350 / EX-H1</strain>
    </source>
</reference>
<dbReference type="EC" id="3.1.26.-" evidence="4"/>
<dbReference type="PANTHER" id="PTHR24171:SF9">
    <property type="entry name" value="ANKYRIN REPEAT DOMAIN-CONTAINING PROTEIN 39"/>
    <property type="match status" value="1"/>
</dbReference>